<keyword evidence="1" id="KW-0677">Repeat</keyword>
<evidence type="ECO:0000256" key="3">
    <source>
        <dbReference type="ARBA" id="ARBA00022963"/>
    </source>
</evidence>
<evidence type="ECO:0000256" key="5">
    <source>
        <dbReference type="PIRNR" id="PIRNR009376"/>
    </source>
</evidence>
<dbReference type="PANTHER" id="PTHR18896">
    <property type="entry name" value="PHOSPHOLIPASE D"/>
    <property type="match status" value="1"/>
</dbReference>
<reference evidence="7 8" key="1">
    <citation type="journal article" date="2016" name="Genome Biol. Evol.">
        <title>Divergent and convergent evolution of fungal pathogenicity.</title>
        <authorList>
            <person name="Shang Y."/>
            <person name="Xiao G."/>
            <person name="Zheng P."/>
            <person name="Cen K."/>
            <person name="Zhan S."/>
            <person name="Wang C."/>
        </authorList>
    </citation>
    <scope>NUCLEOTIDE SEQUENCE [LARGE SCALE GENOMIC DNA]</scope>
    <source>
        <strain evidence="7 8">ARSEF 7405</strain>
    </source>
</reference>
<dbReference type="InterPro" id="IPR016555">
    <property type="entry name" value="PLipase_D_euk"/>
</dbReference>
<evidence type="ECO:0000256" key="2">
    <source>
        <dbReference type="ARBA" id="ARBA00022801"/>
    </source>
</evidence>
<dbReference type="PANTHER" id="PTHR18896:SF186">
    <property type="entry name" value="PHOSPHOLIPASE D"/>
    <property type="match status" value="1"/>
</dbReference>
<dbReference type="CDD" id="cd09138">
    <property type="entry name" value="PLDc_vPLD1_2_yPLD_like_1"/>
    <property type="match status" value="1"/>
</dbReference>
<dbReference type="PIRSF" id="PIRSF009376">
    <property type="entry name" value="Phospholipase_D_euk"/>
    <property type="match status" value="1"/>
</dbReference>
<evidence type="ECO:0000259" key="6">
    <source>
        <dbReference type="PROSITE" id="PS50035"/>
    </source>
</evidence>
<dbReference type="GO" id="GO:0035556">
    <property type="term" value="P:intracellular signal transduction"/>
    <property type="evidence" value="ECO:0007669"/>
    <property type="project" value="InterPro"/>
</dbReference>
<dbReference type="OrthoDB" id="14911at2759"/>
<accession>A0A167XBF8</accession>
<dbReference type="InterPro" id="IPR025202">
    <property type="entry name" value="PLD-like_dom"/>
</dbReference>
<evidence type="ECO:0000313" key="8">
    <source>
        <dbReference type="Proteomes" id="UP000242877"/>
    </source>
</evidence>
<comment type="caution">
    <text evidence="7">The sequence shown here is derived from an EMBL/GenBank/DDBJ whole genome shotgun (WGS) entry which is preliminary data.</text>
</comment>
<dbReference type="SUPFAM" id="SSF56024">
    <property type="entry name" value="Phospholipase D/nuclease"/>
    <property type="match status" value="2"/>
</dbReference>
<dbReference type="PROSITE" id="PS50035">
    <property type="entry name" value="PLD"/>
    <property type="match status" value="2"/>
</dbReference>
<keyword evidence="2 5" id="KW-0378">Hydrolase</keyword>
<dbReference type="GO" id="GO:0009395">
    <property type="term" value="P:phospholipid catabolic process"/>
    <property type="evidence" value="ECO:0007669"/>
    <property type="project" value="TreeGrafter"/>
</dbReference>
<feature type="domain" description="PLD phosphodiesterase" evidence="6">
    <location>
        <begin position="235"/>
        <end position="262"/>
    </location>
</feature>
<evidence type="ECO:0000256" key="4">
    <source>
        <dbReference type="ARBA" id="ARBA00023098"/>
    </source>
</evidence>
<dbReference type="CDD" id="cd09141">
    <property type="entry name" value="PLDc_vPLD1_2_yPLD_like_2"/>
    <property type="match status" value="1"/>
</dbReference>
<comment type="similarity">
    <text evidence="5">Belongs to the phospholipase D family.</text>
</comment>
<proteinExistence type="inferred from homology"/>
<dbReference type="EC" id="3.1.4.4" evidence="5"/>
<keyword evidence="3 5" id="KW-0442">Lipid degradation</keyword>
<dbReference type="VEuPathDB" id="FungiDB:AAP_04220"/>
<dbReference type="GO" id="GO:0006654">
    <property type="term" value="P:phosphatidic acid biosynthetic process"/>
    <property type="evidence" value="ECO:0007669"/>
    <property type="project" value="InterPro"/>
</dbReference>
<name>A0A167XBF8_9EURO</name>
<dbReference type="Gene3D" id="3.30.870.10">
    <property type="entry name" value="Endonuclease Chain A"/>
    <property type="match status" value="2"/>
</dbReference>
<dbReference type="Proteomes" id="UP000242877">
    <property type="component" value="Unassembled WGS sequence"/>
</dbReference>
<feature type="domain" description="PLD phosphodiesterase" evidence="6">
    <location>
        <begin position="654"/>
        <end position="681"/>
    </location>
</feature>
<comment type="catalytic activity">
    <reaction evidence="5">
        <text>a 1,2-diacyl-sn-glycero-3-phosphocholine + H2O = a 1,2-diacyl-sn-glycero-3-phosphate + choline + H(+)</text>
        <dbReference type="Rhea" id="RHEA:14445"/>
        <dbReference type="ChEBI" id="CHEBI:15354"/>
        <dbReference type="ChEBI" id="CHEBI:15377"/>
        <dbReference type="ChEBI" id="CHEBI:15378"/>
        <dbReference type="ChEBI" id="CHEBI:57643"/>
        <dbReference type="ChEBI" id="CHEBI:58608"/>
        <dbReference type="EC" id="3.1.4.4"/>
    </reaction>
</comment>
<organism evidence="7 8">
    <name type="scientific">Ascosphaera apis ARSEF 7405</name>
    <dbReference type="NCBI Taxonomy" id="392613"/>
    <lineage>
        <taxon>Eukaryota</taxon>
        <taxon>Fungi</taxon>
        <taxon>Dikarya</taxon>
        <taxon>Ascomycota</taxon>
        <taxon>Pezizomycotina</taxon>
        <taxon>Eurotiomycetes</taxon>
        <taxon>Eurotiomycetidae</taxon>
        <taxon>Onygenales</taxon>
        <taxon>Ascosphaeraceae</taxon>
        <taxon>Ascosphaera</taxon>
    </lineage>
</organism>
<dbReference type="GO" id="GO:0004630">
    <property type="term" value="F:phospholipase D activity"/>
    <property type="evidence" value="ECO:0007669"/>
    <property type="project" value="UniProtKB-UniRule"/>
</dbReference>
<keyword evidence="4" id="KW-0443">Lipid metabolism</keyword>
<dbReference type="InterPro" id="IPR001736">
    <property type="entry name" value="PLipase_D/transphosphatidylase"/>
</dbReference>
<evidence type="ECO:0000313" key="7">
    <source>
        <dbReference type="EMBL" id="KZZ89869.1"/>
    </source>
</evidence>
<gene>
    <name evidence="7" type="ORF">AAP_04220</name>
</gene>
<dbReference type="InterPro" id="IPR015679">
    <property type="entry name" value="PLipase_D_fam"/>
</dbReference>
<dbReference type="AlphaFoldDB" id="A0A167XBF8"/>
<protein>
    <recommendedName>
        <fullName evidence="5">Phospholipase</fullName>
        <ecNumber evidence="5">3.1.4.4</ecNumber>
    </recommendedName>
</protein>
<evidence type="ECO:0000256" key="1">
    <source>
        <dbReference type="ARBA" id="ARBA00022737"/>
    </source>
</evidence>
<keyword evidence="8" id="KW-1185">Reference proteome</keyword>
<dbReference type="Pfam" id="PF00614">
    <property type="entry name" value="PLDc"/>
    <property type="match status" value="1"/>
</dbReference>
<sequence>MSEGESNRGLFAEHFAKFRSRRQAEADDEIEVGNAPKEGFLENLYEKVTEYGSEIAEKIGSTLDPEAYATYGHGHPHHQNRFNSFAPLRLHNNAKWYVDGCSYFWAVSVALEKAQESIWILDWWLSPELYLRRPPAEHEEYRLDRMIKAAAERGVKVNVILYKEVSVANPLESEHSKKRLESLHPNVQVFRHPDHVVHASEVLDNIKENFKDLSLSTLNEDAARTIYGVKQDVILYWAHHEKLLIVDGHIAFMGGLDLCFGRWDTNQHSIADAHPAGPQHNIFPGQDFNDARIQDFKNVENYEDNDVNRFVSPRMGWSDCSVSLSGPVVEDLRRHFVDRWNFIYTEKYQDMDAKDKTKDYAPLELYPGKIKETDYPAEAEDEEIKKGHSGHGLGKILRSKLAGDVHRAQDRFLHSGHFHKDISHGPDAQPSGPTRISTFARSHGGPIGAQICRSACPWSAGIALEHSIQNAYARIIRESEHFIYIENQFFITATGDQQKPVENTVGAAIVERILRAARAGERYHVMVNIPSVPGFAGDLHDDSANGTRAIMEFQYNSINRGGNSIMELIAKEGYNPMDYIRFYNLRNYDRINSTRKMLDTEHDGQDLRSYSEEDAESSRRWDSVAECYMLNGEDIRNVPWDHDDVDEINQFVSEELYIHTKVLIADDRTAIIGSANMNDRSQLGSHDSEIAVIIQDPTEIQSTMNGKPYVVSKFAASLRRHLHKKHLGLLPAQVCNEPDPNFYPVGTPNEFDFDSPESKIVEDPLSDTFQSLWTSRAHTNTQVYRKLFHVVPDDEIRNWDDYKTYFEDNFKGAVVQAADGESTEQVEEDQEHKLIKKTPPKYNWGHIVTEEVPGGVEEVKEELSKIKGTLVEMPLMFLIDEDITKTGLTLNSLTEPIYT</sequence>
<dbReference type="SMART" id="SM00155">
    <property type="entry name" value="PLDc"/>
    <property type="match status" value="2"/>
</dbReference>
<dbReference type="Pfam" id="PF13091">
    <property type="entry name" value="PLDc_2"/>
    <property type="match status" value="1"/>
</dbReference>
<dbReference type="EMBL" id="AZGZ01000019">
    <property type="protein sequence ID" value="KZZ89869.1"/>
    <property type="molecule type" value="Genomic_DNA"/>
</dbReference>